<protein>
    <submittedName>
        <fullName evidence="1">Uncharacterized protein</fullName>
    </submittedName>
</protein>
<name>A0A367JP09_RHIAZ</name>
<evidence type="ECO:0000313" key="2">
    <source>
        <dbReference type="Proteomes" id="UP000252139"/>
    </source>
</evidence>
<gene>
    <name evidence="1" type="ORF">CU097_012861</name>
</gene>
<dbReference type="AlphaFoldDB" id="A0A367JP09"/>
<proteinExistence type="predicted"/>
<evidence type="ECO:0000313" key="1">
    <source>
        <dbReference type="EMBL" id="RCH91667.1"/>
    </source>
</evidence>
<dbReference type="OrthoDB" id="2275976at2759"/>
<dbReference type="STRING" id="86630.A0A367JP09"/>
<reference evidence="1 2" key="1">
    <citation type="journal article" date="2018" name="G3 (Bethesda)">
        <title>Phylogenetic and Phylogenomic Definition of Rhizopus Species.</title>
        <authorList>
            <person name="Gryganskyi A.P."/>
            <person name="Golan J."/>
            <person name="Dolatabadi S."/>
            <person name="Mondo S."/>
            <person name="Robb S."/>
            <person name="Idnurm A."/>
            <person name="Muszewska A."/>
            <person name="Steczkiewicz K."/>
            <person name="Masonjones S."/>
            <person name="Liao H.L."/>
            <person name="Gajdeczka M.T."/>
            <person name="Anike F."/>
            <person name="Vuek A."/>
            <person name="Anishchenko I.M."/>
            <person name="Voigt K."/>
            <person name="de Hoog G.S."/>
            <person name="Smith M.E."/>
            <person name="Heitman J."/>
            <person name="Vilgalys R."/>
            <person name="Stajich J.E."/>
        </authorList>
    </citation>
    <scope>NUCLEOTIDE SEQUENCE [LARGE SCALE GENOMIC DNA]</scope>
    <source>
        <strain evidence="1 2">CBS 357.93</strain>
    </source>
</reference>
<organism evidence="1 2">
    <name type="scientific">Rhizopus azygosporus</name>
    <name type="common">Rhizopus microsporus var. azygosporus</name>
    <dbReference type="NCBI Taxonomy" id="86630"/>
    <lineage>
        <taxon>Eukaryota</taxon>
        <taxon>Fungi</taxon>
        <taxon>Fungi incertae sedis</taxon>
        <taxon>Mucoromycota</taxon>
        <taxon>Mucoromycotina</taxon>
        <taxon>Mucoromycetes</taxon>
        <taxon>Mucorales</taxon>
        <taxon>Mucorineae</taxon>
        <taxon>Rhizopodaceae</taxon>
        <taxon>Rhizopus</taxon>
    </lineage>
</organism>
<dbReference type="Proteomes" id="UP000252139">
    <property type="component" value="Unassembled WGS sequence"/>
</dbReference>
<dbReference type="EMBL" id="PJQL01000938">
    <property type="protein sequence ID" value="RCH91667.1"/>
    <property type="molecule type" value="Genomic_DNA"/>
</dbReference>
<accession>A0A367JP09</accession>
<comment type="caution">
    <text evidence="1">The sequence shown here is derived from an EMBL/GenBank/DDBJ whole genome shotgun (WGS) entry which is preliminary data.</text>
</comment>
<feature type="non-terminal residue" evidence="1">
    <location>
        <position position="154"/>
    </location>
</feature>
<keyword evidence="2" id="KW-1185">Reference proteome</keyword>
<sequence>MRDYPHIKPILRSEAVDAKVIEQKFKYVNEVEADNTYFMKKNKIIYTPFPLNSEVMIKNVTRESKTDPVYEGPFYISGFTKHRNYILVDKQDNLFSRDIPTSHIKRIAPPSDKSSAPKLFNEQDENYRVQAIMQYRGTSDDSKLIETYWARRNA</sequence>